<evidence type="ECO:0008006" key="4">
    <source>
        <dbReference type="Google" id="ProtNLM"/>
    </source>
</evidence>
<name>A0A0T9MUE9_YERIN</name>
<organism evidence="2 3">
    <name type="scientific">Yersinia intermedia</name>
    <dbReference type="NCBI Taxonomy" id="631"/>
    <lineage>
        <taxon>Bacteria</taxon>
        <taxon>Pseudomonadati</taxon>
        <taxon>Pseudomonadota</taxon>
        <taxon>Gammaproteobacteria</taxon>
        <taxon>Enterobacterales</taxon>
        <taxon>Yersiniaceae</taxon>
        <taxon>Yersinia</taxon>
    </lineage>
</organism>
<dbReference type="AlphaFoldDB" id="A0A0T9MUE9"/>
<protein>
    <recommendedName>
        <fullName evidence="4">Conjugal transfer protein</fullName>
    </recommendedName>
</protein>
<evidence type="ECO:0000313" key="2">
    <source>
        <dbReference type="EMBL" id="CNG49189.1"/>
    </source>
</evidence>
<dbReference type="NCBIfam" id="NF033888">
    <property type="entry name" value="conj_TraW"/>
    <property type="match status" value="1"/>
</dbReference>
<sequence length="409" mass="43838">MHTHRYFSGQFSLLTSLVLSACLPGYALAYPVEVMTSIPIQTQVAPALGTINGTLTEIATTQHQVGAAINQNGGKVATQIEQAAQAQRDQDIFARQAEKLEQARRTYTIPDSICSESGSGVAAQVQSGARAHQGALASGGGISNNTIRQGVTAPTPPQEQAQFRTAAIHADYCDATDVAAYGGTALCKAISERPGGDKRLTSLLDGAGKDGKTPDLTFNQQQTDAAMAYAINSAPAAAGKQLGKGEVKTTSGQQYIGIMTQYEAINSAAREPMLAMIAASQPNEATKDVITKETLRSPSAAAYFNRTASEEAKSTGIMSEREFEQFEAGRRYANTEYLNDISNMEGDLLLREAILIQSQQNWLLLGIKREMQKNNILQGQQLSLAATENYRPQLQAKMREVNAGVSRND</sequence>
<dbReference type="Proteomes" id="UP000038750">
    <property type="component" value="Unassembled WGS sequence"/>
</dbReference>
<feature type="chain" id="PRO_5006693531" description="Conjugal transfer protein" evidence="1">
    <location>
        <begin position="30"/>
        <end position="409"/>
    </location>
</feature>
<dbReference type="EMBL" id="CPZJ01000019">
    <property type="protein sequence ID" value="CNG49189.1"/>
    <property type="molecule type" value="Genomic_DNA"/>
</dbReference>
<evidence type="ECO:0000256" key="1">
    <source>
        <dbReference type="SAM" id="SignalP"/>
    </source>
</evidence>
<dbReference type="InterPro" id="IPR053782">
    <property type="entry name" value="TraW-like"/>
</dbReference>
<proteinExistence type="predicted"/>
<dbReference type="OrthoDB" id="8677989at2"/>
<reference evidence="2 3" key="1">
    <citation type="submission" date="2015-03" db="EMBL/GenBank/DDBJ databases">
        <authorList>
            <person name="Murphy D."/>
        </authorList>
    </citation>
    <scope>NUCLEOTIDE SEQUENCE [LARGE SCALE GENOMIC DNA]</scope>
    <source>
        <strain evidence="2 3">BR165/97</strain>
    </source>
</reference>
<dbReference type="PROSITE" id="PS51257">
    <property type="entry name" value="PROKAR_LIPOPROTEIN"/>
    <property type="match status" value="1"/>
</dbReference>
<feature type="signal peptide" evidence="1">
    <location>
        <begin position="1"/>
        <end position="29"/>
    </location>
</feature>
<evidence type="ECO:0000313" key="3">
    <source>
        <dbReference type="Proteomes" id="UP000038750"/>
    </source>
</evidence>
<dbReference type="RefSeq" id="WP_050074476.1">
    <property type="nucleotide sequence ID" value="NZ_CPZJ01000019.1"/>
</dbReference>
<accession>A0A0T9MUE9</accession>
<keyword evidence="1" id="KW-0732">Signal</keyword>
<gene>
    <name evidence="2" type="ORF">ERS008530_03897</name>
</gene>